<evidence type="ECO:0000256" key="1">
    <source>
        <dbReference type="SAM" id="SignalP"/>
    </source>
</evidence>
<evidence type="ECO:0000313" key="2">
    <source>
        <dbReference type="EMBL" id="MBW71223.1"/>
    </source>
</evidence>
<name>A0A2M4D0W6_ANODA</name>
<accession>A0A2M4D0W6</accession>
<organism evidence="2">
    <name type="scientific">Anopheles darlingi</name>
    <name type="common">Mosquito</name>
    <dbReference type="NCBI Taxonomy" id="43151"/>
    <lineage>
        <taxon>Eukaryota</taxon>
        <taxon>Metazoa</taxon>
        <taxon>Ecdysozoa</taxon>
        <taxon>Arthropoda</taxon>
        <taxon>Hexapoda</taxon>
        <taxon>Insecta</taxon>
        <taxon>Pterygota</taxon>
        <taxon>Neoptera</taxon>
        <taxon>Endopterygota</taxon>
        <taxon>Diptera</taxon>
        <taxon>Nematocera</taxon>
        <taxon>Culicoidea</taxon>
        <taxon>Culicidae</taxon>
        <taxon>Anophelinae</taxon>
        <taxon>Anopheles</taxon>
    </lineage>
</organism>
<dbReference type="AlphaFoldDB" id="A0A2M4D0W6"/>
<protein>
    <submittedName>
        <fullName evidence="2">Putative secreted protein</fullName>
    </submittedName>
</protein>
<sequence length="84" mass="9300">MNRQHGIPQLLPGLLLIVLWQCRFCFKVFDDQFLNIARFAGSGDRGHLKNGSIGVAQSGKVGTLPVVLVLAHRVFLRSCCCCCR</sequence>
<reference evidence="2" key="1">
    <citation type="submission" date="2018-01" db="EMBL/GenBank/DDBJ databases">
        <title>An insight into the sialome of Amazonian anophelines.</title>
        <authorList>
            <person name="Ribeiro J.M."/>
            <person name="Scarpassa V."/>
            <person name="Calvo E."/>
        </authorList>
    </citation>
    <scope>NUCLEOTIDE SEQUENCE</scope>
</reference>
<dbReference type="EMBL" id="GGFL01007045">
    <property type="protein sequence ID" value="MBW71223.1"/>
    <property type="molecule type" value="Transcribed_RNA"/>
</dbReference>
<keyword evidence="1" id="KW-0732">Signal</keyword>
<feature type="signal peptide" evidence="1">
    <location>
        <begin position="1"/>
        <end position="25"/>
    </location>
</feature>
<proteinExistence type="predicted"/>
<feature type="chain" id="PRO_5014656444" evidence="1">
    <location>
        <begin position="26"/>
        <end position="84"/>
    </location>
</feature>